<feature type="region of interest" description="Disordered" evidence="1">
    <location>
        <begin position="1"/>
        <end position="60"/>
    </location>
</feature>
<organism evidence="2 3">
    <name type="scientific">Nepenthes gracilis</name>
    <name type="common">Slender pitcher plant</name>
    <dbReference type="NCBI Taxonomy" id="150966"/>
    <lineage>
        <taxon>Eukaryota</taxon>
        <taxon>Viridiplantae</taxon>
        <taxon>Streptophyta</taxon>
        <taxon>Embryophyta</taxon>
        <taxon>Tracheophyta</taxon>
        <taxon>Spermatophyta</taxon>
        <taxon>Magnoliopsida</taxon>
        <taxon>eudicotyledons</taxon>
        <taxon>Gunneridae</taxon>
        <taxon>Pentapetalae</taxon>
        <taxon>Caryophyllales</taxon>
        <taxon>Nepenthaceae</taxon>
        <taxon>Nepenthes</taxon>
    </lineage>
</organism>
<name>A0AAD3RXV8_NEPGR</name>
<evidence type="ECO:0000313" key="3">
    <source>
        <dbReference type="Proteomes" id="UP001279734"/>
    </source>
</evidence>
<feature type="compositionally biased region" description="Basic and acidic residues" evidence="1">
    <location>
        <begin position="8"/>
        <end position="49"/>
    </location>
</feature>
<reference evidence="2" key="1">
    <citation type="submission" date="2023-05" db="EMBL/GenBank/DDBJ databases">
        <title>Nepenthes gracilis genome sequencing.</title>
        <authorList>
            <person name="Fukushima K."/>
        </authorList>
    </citation>
    <scope>NUCLEOTIDE SEQUENCE</scope>
    <source>
        <strain evidence="2">SING2019-196</strain>
    </source>
</reference>
<proteinExistence type="predicted"/>
<dbReference type="EMBL" id="BSYO01000001">
    <property type="protein sequence ID" value="GMH00096.1"/>
    <property type="molecule type" value="Genomic_DNA"/>
</dbReference>
<comment type="caution">
    <text evidence="2">The sequence shown here is derived from an EMBL/GenBank/DDBJ whole genome shotgun (WGS) entry which is preliminary data.</text>
</comment>
<accession>A0AAD3RXV8</accession>
<dbReference type="Proteomes" id="UP001279734">
    <property type="component" value="Unassembled WGS sequence"/>
</dbReference>
<keyword evidence="3" id="KW-1185">Reference proteome</keyword>
<dbReference type="AlphaFoldDB" id="A0AAD3RXV8"/>
<gene>
    <name evidence="2" type="ORF">Nepgr_001935</name>
</gene>
<protein>
    <submittedName>
        <fullName evidence="2">Uncharacterized protein</fullName>
    </submittedName>
</protein>
<evidence type="ECO:0000256" key="1">
    <source>
        <dbReference type="SAM" id="MobiDB-lite"/>
    </source>
</evidence>
<evidence type="ECO:0000313" key="2">
    <source>
        <dbReference type="EMBL" id="GMH00096.1"/>
    </source>
</evidence>
<sequence>MKITLAKNENEAYTKQNENRRRADYQKNRKTAAEALRENEDGASREIRSPKNTHNYQIETGKDCSGSFEREKRLCDFEQTEKNGAKEVLSDRMEWKKRGSRKRPPLFTSLYKT</sequence>